<dbReference type="FunFam" id="3.40.50.300:FF:000152">
    <property type="entry name" value="ATP-binding cassette, sub-family E, member 1"/>
    <property type="match status" value="1"/>
</dbReference>
<dbReference type="Pfam" id="PF00005">
    <property type="entry name" value="ABC_tran"/>
    <property type="match status" value="2"/>
</dbReference>
<dbReference type="Gene3D" id="1.20.58.2130">
    <property type="match status" value="1"/>
</dbReference>
<dbReference type="InterPro" id="IPR007209">
    <property type="entry name" value="RNaseL-inhib-like_metal-bd_dom"/>
</dbReference>
<dbReference type="Gene3D" id="3.40.50.300">
    <property type="entry name" value="P-loop containing nucleotide triphosphate hydrolases"/>
    <property type="match status" value="2"/>
</dbReference>
<evidence type="ECO:0000256" key="1">
    <source>
        <dbReference type="ARBA" id="ARBA00022741"/>
    </source>
</evidence>
<dbReference type="Pfam" id="PF08639">
    <property type="entry name" value="Sld3_STD"/>
    <property type="match status" value="1"/>
</dbReference>
<dbReference type="InterPro" id="IPR017871">
    <property type="entry name" value="ABC_transporter-like_CS"/>
</dbReference>
<evidence type="ECO:0000256" key="2">
    <source>
        <dbReference type="ARBA" id="ARBA00022840"/>
    </source>
</evidence>
<feature type="region of interest" description="Disordered" evidence="6">
    <location>
        <begin position="1353"/>
        <end position="1412"/>
    </location>
</feature>
<dbReference type="PROSITE" id="PS50893">
    <property type="entry name" value="ABC_TRANSPORTER_2"/>
    <property type="match status" value="2"/>
</dbReference>
<feature type="compositionally biased region" description="Low complexity" evidence="6">
    <location>
        <begin position="735"/>
        <end position="744"/>
    </location>
</feature>
<feature type="region of interest" description="Disordered" evidence="6">
    <location>
        <begin position="1523"/>
        <end position="1581"/>
    </location>
</feature>
<evidence type="ECO:0000256" key="5">
    <source>
        <dbReference type="ARBA" id="ARBA00082546"/>
    </source>
</evidence>
<sequence>MSDKLTRIAIVNSDKCKPKKCRQECKKSCPVVRSGKLCIEVSPDSRIAYLSETLCIGCGICPKKCPFDAITIINLPTNLESQVTHRYSANSFKLHRLPMPRPGNVLGLVGTNGIGKSTALKILSGKLKPNLGKFDNPPDWEEGFIADYFTKLLEDDLKAVVKPQYVDQIPKALRPGAEKSVKYLIESRKSLDNLDQVLDVLELRHIYDRDINLLSGGELQRFAIGTVCVQKADVYMFDEPSSYLDVKQRLAAASIIRSLLRPDDYVIVVEHDLSVLDYLSDYICVLYGKPAVYGVVTLPHSVREGINVFLDGHIPTENLRFRDESLTFRIAEAADEFNIDRSRAFNYPAMEKTLGNFKLRIDPGDFEDSEIIVMMGENGTGKTTFCRLLAGALKPDSAKKVPEMKISMKPQTITPKFEGTVRQLFFKKIRPAFLSPQFQTDVVKPLKLDDFIDQEVKNLSGGELQRVAIVLALGMPADIYLIDEPSAYLDSEQRIIAARVIKRYIMHTKKTAFIVEHDFIMATYLADRVIVFDGKPGIDAHANKPESLLTGCNSFLKNLDVTFRRDPTNYRPRINKANSQLDQEQKLSGNFGTPEDSPFNRNNDHNASASGVLGVQKRGQSGGRDTAGLEEETSGEDDDPDITSLPTASIKLHVKSIENWVALAKPRQAGCSHMSSSKPPSSDLRPPSLQRRTSLAKGSHPTPTAVTWKASADSVPSFAARSARHPKAAREVDSSTDQSTDATTQAIQKAPGLAMEDLLRPTISIKPHPPNLQTKPVQLQPLMLLPRECLSLAYIDLAAPYGELPSCRFFESRIRIMELESRLGSNVLVARSDLNRHTTYAIERHTNGHYVVCRLGDWVHMEELAQQATVCCRERLSKTGLLSKTPAVVAKPAGPTLHVPQLYKASNRKRQAIEDLQSLCRKRPRSPSAVGPSSQDQATACHLPTPIDDGLYGTHEHGYPAASQPSEAAPTVVSQMVNPSRQVSELPVTTDAPKTAEEIFANIKNHYFEALYHSKGNLAYFPKGPLSRARAAFNLNIDGILEMPDLIDFLKSMVLTTVSIDKKYLSTIPNTLDQMKRFVDSSDDGGEKVKKKKSKKFKLGKNGLYSNEDEDVKKWWIATKPELKDDEVSVEPQHMRYHISCLRRRETLLQMILIMEILALEAARPPENPADVQLPGLDPMPTAVVSETSGHKKKRNKHNYPVLLDVHADRLCIWESITLDEVKALAESQTHEDEAEVSDKPLRDFCTDIIVPFFSARLPEICESLNRKLGGPVKQSPRKPKREKPVSSASTKTKISSKPGAVTKRTGTGKSATSKSSARSLERVLSNDKLRRSVSRGPCDALAHLRHATVAHVPGLKRESSESRSFSESRSLKDAVDSLQDDQSSATGGSKEKQVPQLMHSRSSSFTNADDARAKKKAMVDAELRNAISALKKPNRLLAGKVMVEETEKRLFGGPTYVSNTRKLAQSPVNHVQVKATPANVRFRDVLDVADEGALQYGKGFKLSRGRSVTQPAAAMASLLEEPAQVGATPRHVANTPSPSQTPRQRDAVPNSSPLQARKVAPRPQMQQSSEWRQKTKSQPAPFARDLLQPTGMSDLVPASSPHQPLLTAPGLTGVNDDPLVVAVATTPSGKDRMSTTQRQHPRSGSLLETPVKKARNMLIDESPSPCQPALLMSGGRAGIKPHQPAHLVFLSPARRRISADASVGLAKETEGPAAGGSTKPKSIYQQLGWDDDLDELL</sequence>
<reference evidence="9" key="1">
    <citation type="journal article" date="2012" name="PLoS Genet.">
        <title>Comparative analysis of the genomes of two field isolates of the rice blast fungus Magnaporthe oryzae.</title>
        <authorList>
            <person name="Xue M."/>
            <person name="Yang J."/>
            <person name="Li Z."/>
            <person name="Hu S."/>
            <person name="Yao N."/>
            <person name="Dean R.A."/>
            <person name="Zhao W."/>
            <person name="Shen M."/>
            <person name="Zhang H."/>
            <person name="Li C."/>
            <person name="Liu L."/>
            <person name="Cao L."/>
            <person name="Xu X."/>
            <person name="Xing Y."/>
            <person name="Hsiang T."/>
            <person name="Zhang Z."/>
            <person name="Xu J.R."/>
            <person name="Peng Y.L."/>
        </authorList>
    </citation>
    <scope>NUCLEOTIDE SEQUENCE</scope>
    <source>
        <strain evidence="9">Y34</strain>
    </source>
</reference>
<evidence type="ECO:0000259" key="7">
    <source>
        <dbReference type="PROSITE" id="PS50893"/>
    </source>
</evidence>
<name>A0AA97NVG5_PYRO3</name>
<dbReference type="PRINTS" id="PR01868">
    <property type="entry name" value="ABCEFAMILY"/>
</dbReference>
<evidence type="ECO:0000256" key="6">
    <source>
        <dbReference type="SAM" id="MobiDB-lite"/>
    </source>
</evidence>
<feature type="compositionally biased region" description="Low complexity" evidence="6">
    <location>
        <begin position="1287"/>
        <end position="1319"/>
    </location>
</feature>
<dbReference type="EMBL" id="JH794030">
    <property type="protein sequence ID" value="ELQ37080.1"/>
    <property type="molecule type" value="Genomic_DNA"/>
</dbReference>
<dbReference type="InterPro" id="IPR017896">
    <property type="entry name" value="4Fe4S_Fe-S-bd"/>
</dbReference>
<feature type="region of interest" description="Disordered" evidence="6">
    <location>
        <begin position="567"/>
        <end position="644"/>
    </location>
</feature>
<dbReference type="GO" id="GO:0016887">
    <property type="term" value="F:ATP hydrolysis activity"/>
    <property type="evidence" value="ECO:0007669"/>
    <property type="project" value="InterPro"/>
</dbReference>
<feature type="compositionally biased region" description="Low complexity" evidence="6">
    <location>
        <begin position="672"/>
        <end position="688"/>
    </location>
</feature>
<feature type="domain" description="ABC transporter" evidence="7">
    <location>
        <begin position="339"/>
        <end position="559"/>
    </location>
</feature>
<dbReference type="PROSITE" id="PS00211">
    <property type="entry name" value="ABC_TRANSPORTER_1"/>
    <property type="match status" value="1"/>
</dbReference>
<evidence type="ECO:0000313" key="9">
    <source>
        <dbReference type="EMBL" id="ELQ37080.1"/>
    </source>
</evidence>
<dbReference type="SUPFAM" id="SSF52540">
    <property type="entry name" value="P-loop containing nucleoside triphosphate hydrolases"/>
    <property type="match status" value="2"/>
</dbReference>
<accession>A0AA97NVG5</accession>
<proteinExistence type="predicted"/>
<dbReference type="FunFam" id="3.40.50.300:FF:000144">
    <property type="entry name" value="ATP-binding cassette sub-family E member 1"/>
    <property type="match status" value="1"/>
</dbReference>
<dbReference type="InterPro" id="IPR003593">
    <property type="entry name" value="AAA+_ATPase"/>
</dbReference>
<feature type="compositionally biased region" description="Basic and acidic residues" evidence="6">
    <location>
        <begin position="1320"/>
        <end position="1331"/>
    </location>
</feature>
<protein>
    <recommendedName>
        <fullName evidence="4">Translation initiation factor RLI1</fullName>
    </recommendedName>
    <alternativeName>
        <fullName evidence="5">ATP-binding cassette sub-family E member RLI1</fullName>
    </alternativeName>
</protein>
<dbReference type="InterPro" id="IPR027417">
    <property type="entry name" value="P-loop_NTPase"/>
</dbReference>
<feature type="compositionally biased region" description="Basic and acidic residues" evidence="6">
    <location>
        <begin position="1356"/>
        <end position="1376"/>
    </location>
</feature>
<dbReference type="GO" id="GO:0005524">
    <property type="term" value="F:ATP binding"/>
    <property type="evidence" value="ECO:0007669"/>
    <property type="project" value="UniProtKB-KW"/>
</dbReference>
<dbReference type="Proteomes" id="UP000011086">
    <property type="component" value="Unassembled WGS sequence"/>
</dbReference>
<organism evidence="9">
    <name type="scientific">Pyricularia oryzae (strain Y34)</name>
    <name type="common">Rice blast fungus</name>
    <name type="synonym">Magnaporthe oryzae</name>
    <dbReference type="NCBI Taxonomy" id="1143189"/>
    <lineage>
        <taxon>Eukaryota</taxon>
        <taxon>Fungi</taxon>
        <taxon>Dikarya</taxon>
        <taxon>Ascomycota</taxon>
        <taxon>Pezizomycotina</taxon>
        <taxon>Sordariomycetes</taxon>
        <taxon>Sordariomycetidae</taxon>
        <taxon>Magnaporthales</taxon>
        <taxon>Pyriculariaceae</taxon>
        <taxon>Pyricularia</taxon>
    </lineage>
</organism>
<feature type="region of interest" description="Disordered" evidence="6">
    <location>
        <begin position="668"/>
        <end position="744"/>
    </location>
</feature>
<evidence type="ECO:0000256" key="3">
    <source>
        <dbReference type="ARBA" id="ARBA00056499"/>
    </source>
</evidence>
<feature type="region of interest" description="Disordered" evidence="6">
    <location>
        <begin position="1703"/>
        <end position="1726"/>
    </location>
</feature>
<feature type="domain" description="ABC transporter" evidence="7">
    <location>
        <begin position="70"/>
        <end position="312"/>
    </location>
</feature>
<dbReference type="GO" id="GO:0005737">
    <property type="term" value="C:cytoplasm"/>
    <property type="evidence" value="ECO:0007669"/>
    <property type="project" value="UniProtKB-ARBA"/>
</dbReference>
<dbReference type="PANTHER" id="PTHR19248">
    <property type="entry name" value="ATP-BINDING TRANSPORT PROTEIN-RELATED"/>
    <property type="match status" value="1"/>
</dbReference>
<dbReference type="Pfam" id="PF00037">
    <property type="entry name" value="Fer4"/>
    <property type="match status" value="1"/>
</dbReference>
<feature type="compositionally biased region" description="Polar residues" evidence="6">
    <location>
        <begin position="599"/>
        <end position="609"/>
    </location>
</feature>
<dbReference type="GO" id="GO:0060255">
    <property type="term" value="P:regulation of macromolecule metabolic process"/>
    <property type="evidence" value="ECO:0007669"/>
    <property type="project" value="UniProtKB-ARBA"/>
</dbReference>
<feature type="region of interest" description="Disordered" evidence="6">
    <location>
        <begin position="1268"/>
        <end position="1333"/>
    </location>
</feature>
<feature type="compositionally biased region" description="Acidic residues" evidence="6">
    <location>
        <begin position="628"/>
        <end position="641"/>
    </location>
</feature>
<dbReference type="GO" id="GO:0006412">
    <property type="term" value="P:translation"/>
    <property type="evidence" value="ECO:0007669"/>
    <property type="project" value="UniProtKB-ARBA"/>
</dbReference>
<dbReference type="Pfam" id="PF04068">
    <property type="entry name" value="Fer4_RLI"/>
    <property type="match status" value="1"/>
</dbReference>
<dbReference type="InterPro" id="IPR013283">
    <property type="entry name" value="RLI1"/>
</dbReference>
<gene>
    <name evidence="9" type="ORF">OOU_Y34scaffold00619g54</name>
</gene>
<evidence type="ECO:0000256" key="4">
    <source>
        <dbReference type="ARBA" id="ARBA00067238"/>
    </source>
</evidence>
<dbReference type="PROSITE" id="PS51379">
    <property type="entry name" value="4FE4S_FER_2"/>
    <property type="match status" value="1"/>
</dbReference>
<dbReference type="InterPro" id="IPR013948">
    <property type="entry name" value="DNA_replication_reg_Sld3_C"/>
</dbReference>
<keyword evidence="1" id="KW-0547">Nucleotide-binding</keyword>
<dbReference type="SMART" id="SM00382">
    <property type="entry name" value="AAA"/>
    <property type="match status" value="2"/>
</dbReference>
<comment type="function">
    <text evidence="3">Component of the multifactor complex (MFC) involved in translation initiation. Required for the binding of MFC to the 40S ribosome. Required for the processing and nuclear export of the 60S and 40S ribosomal subunits.</text>
</comment>
<dbReference type="InterPro" id="IPR003439">
    <property type="entry name" value="ABC_transporter-like_ATP-bd"/>
</dbReference>
<dbReference type="SUPFAM" id="SSF54862">
    <property type="entry name" value="4Fe-4S ferredoxins"/>
    <property type="match status" value="1"/>
</dbReference>
<feature type="domain" description="4Fe-4S ferredoxin-type" evidence="8">
    <location>
        <begin position="46"/>
        <end position="75"/>
    </location>
</feature>
<evidence type="ECO:0000259" key="8">
    <source>
        <dbReference type="PROSITE" id="PS51379"/>
    </source>
</evidence>
<feature type="compositionally biased region" description="Polar residues" evidence="6">
    <location>
        <begin position="576"/>
        <end position="591"/>
    </location>
</feature>
<dbReference type="NCBIfam" id="NF009945">
    <property type="entry name" value="PRK13409.1"/>
    <property type="match status" value="1"/>
</dbReference>
<keyword evidence="2" id="KW-0067">ATP-binding</keyword>